<dbReference type="SUPFAM" id="SSF56219">
    <property type="entry name" value="DNase I-like"/>
    <property type="match status" value="1"/>
</dbReference>
<evidence type="ECO:0000259" key="1">
    <source>
        <dbReference type="PROSITE" id="PS50878"/>
    </source>
</evidence>
<dbReference type="Pfam" id="PF13966">
    <property type="entry name" value="zf-RVT"/>
    <property type="match status" value="1"/>
</dbReference>
<keyword evidence="3" id="KW-1185">Reference proteome</keyword>
<accession>A0ABD0VDW2</accession>
<dbReference type="PANTHER" id="PTHR47532:SF1">
    <property type="entry name" value="RETINAL-BINDING PROTEIN"/>
    <property type="match status" value="1"/>
</dbReference>
<evidence type="ECO:0000313" key="3">
    <source>
        <dbReference type="Proteomes" id="UP001552299"/>
    </source>
</evidence>
<evidence type="ECO:0000313" key="2">
    <source>
        <dbReference type="EMBL" id="KAL0923155.1"/>
    </source>
</evidence>
<dbReference type="InterPro" id="IPR026960">
    <property type="entry name" value="RVT-Znf"/>
</dbReference>
<reference evidence="2 3" key="1">
    <citation type="journal article" date="2024" name="Plant Biotechnol. J.">
        <title>Dendrobium thyrsiflorum genome and its molecular insights into genes involved in important horticultural traits.</title>
        <authorList>
            <person name="Chen B."/>
            <person name="Wang J.Y."/>
            <person name="Zheng P.J."/>
            <person name="Li K.L."/>
            <person name="Liang Y.M."/>
            <person name="Chen X.F."/>
            <person name="Zhang C."/>
            <person name="Zhao X."/>
            <person name="He X."/>
            <person name="Zhang G.Q."/>
            <person name="Liu Z.J."/>
            <person name="Xu Q."/>
        </authorList>
    </citation>
    <scope>NUCLEOTIDE SEQUENCE [LARGE SCALE GENOMIC DNA]</scope>
    <source>
        <strain evidence="2">GZMU011</strain>
    </source>
</reference>
<name>A0ABD0VDW2_DENTH</name>
<organism evidence="2 3">
    <name type="scientific">Dendrobium thyrsiflorum</name>
    <name type="common">Pinecone-like raceme dendrobium</name>
    <name type="synonym">Orchid</name>
    <dbReference type="NCBI Taxonomy" id="117978"/>
    <lineage>
        <taxon>Eukaryota</taxon>
        <taxon>Viridiplantae</taxon>
        <taxon>Streptophyta</taxon>
        <taxon>Embryophyta</taxon>
        <taxon>Tracheophyta</taxon>
        <taxon>Spermatophyta</taxon>
        <taxon>Magnoliopsida</taxon>
        <taxon>Liliopsida</taxon>
        <taxon>Asparagales</taxon>
        <taxon>Orchidaceae</taxon>
        <taxon>Epidendroideae</taxon>
        <taxon>Malaxideae</taxon>
        <taxon>Dendrobiinae</taxon>
        <taxon>Dendrobium</taxon>
    </lineage>
</organism>
<dbReference type="SUPFAM" id="SSF56672">
    <property type="entry name" value="DNA/RNA polymerases"/>
    <property type="match status" value="1"/>
</dbReference>
<dbReference type="CDD" id="cd01650">
    <property type="entry name" value="RT_nLTR_like"/>
    <property type="match status" value="1"/>
</dbReference>
<dbReference type="PANTHER" id="PTHR47532">
    <property type="entry name" value="RETINAL-BINDING PROTEIN"/>
    <property type="match status" value="1"/>
</dbReference>
<dbReference type="Pfam" id="PF00078">
    <property type="entry name" value="RVT_1"/>
    <property type="match status" value="1"/>
</dbReference>
<dbReference type="InterPro" id="IPR043502">
    <property type="entry name" value="DNA/RNA_pol_sf"/>
</dbReference>
<dbReference type="PROSITE" id="PS50878">
    <property type="entry name" value="RT_POL"/>
    <property type="match status" value="1"/>
</dbReference>
<feature type="domain" description="Reverse transcriptase" evidence="1">
    <location>
        <begin position="497"/>
        <end position="779"/>
    </location>
</feature>
<dbReference type="InterPro" id="IPR036691">
    <property type="entry name" value="Endo/exonu/phosph_ase_sf"/>
</dbReference>
<dbReference type="EMBL" id="JANQDX010000006">
    <property type="protein sequence ID" value="KAL0923155.1"/>
    <property type="molecule type" value="Genomic_DNA"/>
</dbReference>
<sequence>MDAARPISEPLLLSANKFDALDRGLEEGELPNLIPELHDELVVDSEATSEGGVCSDNILGTSINKKKSSKQLKNSGPLRLLTRGRKTPDDFKGREGREVDSLIGSDWEFFQVPSVGLSGGIVVLWRKTLSVFKVIDYSSQVVIGDLEILNKGTWRVCSVYGKKDVYGRRPLWDKLLSHSTKELPMVIGVGSIGPRFTWCNNKVGNDRIFEKLDRCFLNSLALNSSHRLVVKQLARIASDHCPILLDLIEFKRPSKAYLKCEDTWASFPASVGVVRESWGKRSVGDSPQILNHKLKRALKALFFWSKAKHRDLNLLKDSLYKDIEELQMKEADLGSLSSDDCWLLKVKINELNSTLAQLSTWWKQRAKVKWMAEGDTNSKFFQTYASARRNANFINMIKDDNGSIIEDPIQVEQVILRFFQGKWQDRSCSLEGWPRPSCTLDDADRSLLERNLSIDEVEDVIKLGEGGISPGVDGITYSFLRAYWSIIKEDFWNAVLEFFSSGNMCKQWKETLIVLIPKVSNPMLPSNFRPINLCNTVYKVVAKVLLNRMLPMIPNLIAVEQAAFLKGRSMYDHIIVAKENFHKFRYFKSSKGLVSFKWDMAQAYDSIGWSSLANILDHFGFPRFFSKLLMECVQYPSFSIIINGNFTQWMEACSGFRQGCPLSPFLLSPFLFILCCQLLSDAFKQRAGQCGVRISTNGPRISHLLYADDVIVFSEARVQMVKVIKDILLDFCRWTGLFLNTNKSCVLFGKSVSKRKRRSILRIVGCKQVKELNYLGVKVALRRLVKNDFQFIVDKALRMINIWGSKVISLAGRILLVKSVLLTYPIFHSTLSLVPKSILQDLEKLCRTFIWSKGNGKKGLHFVKWEWMCKSMESGGRGLYSCSKDIGILRAKLAWRYSHDKDSLLHKCLFPKFGKLYSNAGSRSLASSAWKLIEDGDIYLKPIVKWSIANGRDVSVFNDTWILDKCINQWPTFVNVNCNEDLKVGDLIYNKTWNMAVLEGLFGQELVSLISNISISSDAVEDDMEMINILSGKSISALAREAWNRGRSYEANWEGLCKAKLIPRVDVFWWRVLHNAIPTNQFLSYRKLQTNGFCPRCPGEVEDVQHVVIGCKMIKEAVNRLNAWGFGIPVFNSMKECGGWMACQNQWMIRLFCNMVFFSWKSRNIKVHDCFDWSGLMVAVHSVGYFVDPALFYSLKNLGTWDANQHKLFNRWHPPPPDWIKVNVDASLLPSYKAGVAGVFRDSRGRFLFAFGHECVHWDISSLELIAIKCLNEYFSYWMSKYEVMTYMPQDFRGTLIRQQRERSERNRQALVDALVNSGGSIHDRYALLWSQQMERRRQLAQLGSAQGVYKTVVKYLVGVPQVLLDFIKQINDDQGPMEEQRQRYGPSLYSLTKMVLSIRFFLLLSSGRAEKRKMQKDQLSVIQQAVQIYTSELEKFIEFIRVVFVNSPFFISAEDAGAVESRHSLYSEVLYHVNLYRKSDDYKETVVPPGKTHEISVCTPMRDVSLVVA</sequence>
<dbReference type="Proteomes" id="UP001552299">
    <property type="component" value="Unassembled WGS sequence"/>
</dbReference>
<gene>
    <name evidence="2" type="ORF">M5K25_007201</name>
</gene>
<comment type="caution">
    <text evidence="2">The sequence shown here is derived from an EMBL/GenBank/DDBJ whole genome shotgun (WGS) entry which is preliminary data.</text>
</comment>
<proteinExistence type="predicted"/>
<protein>
    <recommendedName>
        <fullName evidence="1">Reverse transcriptase domain-containing protein</fullName>
    </recommendedName>
</protein>
<dbReference type="InterPro" id="IPR000477">
    <property type="entry name" value="RT_dom"/>
</dbReference>